<dbReference type="Proteomes" id="UP000268016">
    <property type="component" value="Unassembled WGS sequence"/>
</dbReference>
<keyword evidence="8" id="KW-1185">Reference proteome</keyword>
<dbReference type="CDD" id="cd00609">
    <property type="entry name" value="AAT_like"/>
    <property type="match status" value="1"/>
</dbReference>
<evidence type="ECO:0000256" key="2">
    <source>
        <dbReference type="ARBA" id="ARBA00012224"/>
    </source>
</evidence>
<dbReference type="NCBIfam" id="TIGR04350">
    <property type="entry name" value="C_S_lyase_PatB"/>
    <property type="match status" value="1"/>
</dbReference>
<evidence type="ECO:0000256" key="4">
    <source>
        <dbReference type="ARBA" id="ARBA00023239"/>
    </source>
</evidence>
<protein>
    <recommendedName>
        <fullName evidence="2">cysteine-S-conjugate beta-lyase</fullName>
        <ecNumber evidence="2">4.4.1.13</ecNumber>
    </recommendedName>
</protein>
<feature type="domain" description="Aminotransferase class I/classII large" evidence="6">
    <location>
        <begin position="38"/>
        <end position="383"/>
    </location>
</feature>
<keyword evidence="3" id="KW-0663">Pyridoxal phosphate</keyword>
<dbReference type="EMBL" id="RDRB01000004">
    <property type="protein sequence ID" value="ROU02725.1"/>
    <property type="molecule type" value="Genomic_DNA"/>
</dbReference>
<organism evidence="7 8">
    <name type="scientific">Histidinibacterium lentulum</name>
    <dbReference type="NCBI Taxonomy" id="2480588"/>
    <lineage>
        <taxon>Bacteria</taxon>
        <taxon>Pseudomonadati</taxon>
        <taxon>Pseudomonadota</taxon>
        <taxon>Alphaproteobacteria</taxon>
        <taxon>Rhodobacterales</taxon>
        <taxon>Paracoccaceae</taxon>
        <taxon>Histidinibacterium</taxon>
    </lineage>
</organism>
<gene>
    <name evidence="7" type="ORF">EAT49_10430</name>
</gene>
<dbReference type="Gene3D" id="3.90.1150.10">
    <property type="entry name" value="Aspartate Aminotransferase, domain 1"/>
    <property type="match status" value="1"/>
</dbReference>
<dbReference type="GO" id="GO:0047804">
    <property type="term" value="F:cysteine-S-conjugate beta-lyase activity"/>
    <property type="evidence" value="ECO:0007669"/>
    <property type="project" value="UniProtKB-EC"/>
</dbReference>
<keyword evidence="4 7" id="KW-0456">Lyase</keyword>
<proteinExistence type="inferred from homology"/>
<dbReference type="InterPro" id="IPR015421">
    <property type="entry name" value="PyrdxlP-dep_Trfase_major"/>
</dbReference>
<dbReference type="EC" id="4.4.1.13" evidence="2"/>
<dbReference type="RefSeq" id="WP_123642247.1">
    <property type="nucleotide sequence ID" value="NZ_ML119084.1"/>
</dbReference>
<sequence>MTFDRITARAGTWQTKWASAERVMGPPGPDALPMWIADMDFDVAPVIAEAAQRLSTSGMLGYFTGADALSESVAAWMTSRHGWEADPDHVSHTHGLGNGIALCLQAFSEPGDAVIIFSPVYHEFAMKIRRNEREVRESPLLVAGDGRFALDLDRLEQSLTGTERIMLISSPHNPAGRIWTPEEQRAMADFCARHDLILLSDEIHHDLVFPGERHVPMPVAAPDSLDRLVMLTAASKTFNIAGCRTGSITIADETLRARFRKVLHALDIQPNIYGVELTRAAYTPEGAAWCDELCAYLAENARRFSEGVAAIPGLSAMPMQSTYLAWVDFSPLGMSWEEVRRRIVEEARLGPSPGPSFGTGGDCAMRFNLGTQRIRIDEAVSRLQDAFADVQ</sequence>
<dbReference type="InterPro" id="IPR015424">
    <property type="entry name" value="PyrdxlP-dep_Trfase"/>
</dbReference>
<name>A0A3N2R5E9_9RHOB</name>
<evidence type="ECO:0000313" key="8">
    <source>
        <dbReference type="Proteomes" id="UP000268016"/>
    </source>
</evidence>
<dbReference type="PANTHER" id="PTHR43525">
    <property type="entry name" value="PROTEIN MALY"/>
    <property type="match status" value="1"/>
</dbReference>
<comment type="cofactor">
    <cofactor evidence="1">
        <name>pyridoxal 5'-phosphate</name>
        <dbReference type="ChEBI" id="CHEBI:597326"/>
    </cofactor>
</comment>
<evidence type="ECO:0000256" key="1">
    <source>
        <dbReference type="ARBA" id="ARBA00001933"/>
    </source>
</evidence>
<dbReference type="AlphaFoldDB" id="A0A3N2R5E9"/>
<dbReference type="OrthoDB" id="3224382at2"/>
<reference evidence="7 8" key="1">
    <citation type="submission" date="2018-10" db="EMBL/GenBank/DDBJ databases">
        <title>Histidinibacterium lentulum gen. nov., sp. nov., a marine bacterium from the culture broth of Picochlorum sp. 122.</title>
        <authorList>
            <person name="Wang G."/>
        </authorList>
    </citation>
    <scope>NUCLEOTIDE SEQUENCE [LARGE SCALE GENOMIC DNA]</scope>
    <source>
        <strain evidence="7 8">B17</strain>
    </source>
</reference>
<evidence type="ECO:0000256" key="3">
    <source>
        <dbReference type="ARBA" id="ARBA00022898"/>
    </source>
</evidence>
<dbReference type="InterPro" id="IPR051798">
    <property type="entry name" value="Class-II_PLP-Dep_Aminotrans"/>
</dbReference>
<comment type="similarity">
    <text evidence="5">Belongs to the class-II pyridoxal-phosphate-dependent aminotransferase family. MalY/PatB cystathionine beta-lyase subfamily.</text>
</comment>
<dbReference type="InterPro" id="IPR015422">
    <property type="entry name" value="PyrdxlP-dep_Trfase_small"/>
</dbReference>
<dbReference type="InterPro" id="IPR027619">
    <property type="entry name" value="C-S_lyase_PatB-like"/>
</dbReference>
<dbReference type="SUPFAM" id="SSF53383">
    <property type="entry name" value="PLP-dependent transferases"/>
    <property type="match status" value="1"/>
</dbReference>
<dbReference type="InterPro" id="IPR004839">
    <property type="entry name" value="Aminotransferase_I/II_large"/>
</dbReference>
<dbReference type="PANTHER" id="PTHR43525:SF1">
    <property type="entry name" value="PROTEIN MALY"/>
    <property type="match status" value="1"/>
</dbReference>
<accession>A0A3N2R5E9</accession>
<comment type="caution">
    <text evidence="7">The sequence shown here is derived from an EMBL/GenBank/DDBJ whole genome shotgun (WGS) entry which is preliminary data.</text>
</comment>
<evidence type="ECO:0000256" key="5">
    <source>
        <dbReference type="ARBA" id="ARBA00037974"/>
    </source>
</evidence>
<evidence type="ECO:0000313" key="7">
    <source>
        <dbReference type="EMBL" id="ROU02725.1"/>
    </source>
</evidence>
<evidence type="ECO:0000259" key="6">
    <source>
        <dbReference type="Pfam" id="PF00155"/>
    </source>
</evidence>
<dbReference type="Pfam" id="PF00155">
    <property type="entry name" value="Aminotran_1_2"/>
    <property type="match status" value="1"/>
</dbReference>
<dbReference type="Gene3D" id="3.40.640.10">
    <property type="entry name" value="Type I PLP-dependent aspartate aminotransferase-like (Major domain)"/>
    <property type="match status" value="1"/>
</dbReference>
<dbReference type="GO" id="GO:0030170">
    <property type="term" value="F:pyridoxal phosphate binding"/>
    <property type="evidence" value="ECO:0007669"/>
    <property type="project" value="InterPro"/>
</dbReference>